<reference evidence="3 4" key="1">
    <citation type="submission" date="2018-10" db="EMBL/GenBank/DDBJ databases">
        <title>Sequencing the genomes of 1000 actinobacteria strains.</title>
        <authorList>
            <person name="Klenk H.-P."/>
        </authorList>
    </citation>
    <scope>NUCLEOTIDE SEQUENCE [LARGE SCALE GENOMIC DNA]</scope>
    <source>
        <strain evidence="3 4">DSM 45175</strain>
    </source>
</reference>
<evidence type="ECO:0000313" key="4">
    <source>
        <dbReference type="Proteomes" id="UP000277671"/>
    </source>
</evidence>
<protein>
    <submittedName>
        <fullName evidence="3">Uncharacterized protein</fullName>
    </submittedName>
</protein>
<name>A0A495JMW5_9ACTN</name>
<keyword evidence="2" id="KW-0472">Membrane</keyword>
<feature type="transmembrane region" description="Helical" evidence="2">
    <location>
        <begin position="96"/>
        <end position="115"/>
    </location>
</feature>
<proteinExistence type="predicted"/>
<dbReference type="AlphaFoldDB" id="A0A495JMW5"/>
<keyword evidence="2" id="KW-0812">Transmembrane</keyword>
<dbReference type="Proteomes" id="UP000277671">
    <property type="component" value="Unassembled WGS sequence"/>
</dbReference>
<gene>
    <name evidence="3" type="ORF">BDK92_4677</name>
</gene>
<accession>A0A495JMW5</accession>
<feature type="transmembrane region" description="Helical" evidence="2">
    <location>
        <begin position="65"/>
        <end position="84"/>
    </location>
</feature>
<sequence length="253" mass="27475">MLFPGSRAYADRSHGNRYRAPMRHLWSFLAGVVAAPLAWVLITLGQDGSTRTVTRWLEIGNYNTANLIEPSVYLAVVGILLGLLGTLRFSPLGPLIAGLALVTPYVGLFVSPFWVRDTVPANWKVFGDPLPLLQPVENGTLFFVGALLVIAVFSGQRWRSWPAPATVPETETETKTTDEADTEPFTRTDWSALQPDLVDRDAAPPTLGYPDPPAPTPTPVTTAPTPLPRRSESESPWSAPPRGGTPKSETPPK</sequence>
<dbReference type="EMBL" id="RBKT01000001">
    <property type="protein sequence ID" value="RKR90307.1"/>
    <property type="molecule type" value="Genomic_DNA"/>
</dbReference>
<feature type="transmembrane region" description="Helical" evidence="2">
    <location>
        <begin position="135"/>
        <end position="153"/>
    </location>
</feature>
<keyword evidence="2" id="KW-1133">Transmembrane helix</keyword>
<keyword evidence="4" id="KW-1185">Reference proteome</keyword>
<evidence type="ECO:0000313" key="3">
    <source>
        <dbReference type="EMBL" id="RKR90307.1"/>
    </source>
</evidence>
<evidence type="ECO:0000256" key="2">
    <source>
        <dbReference type="SAM" id="Phobius"/>
    </source>
</evidence>
<organism evidence="3 4">
    <name type="scientific">Micromonospora pisi</name>
    <dbReference type="NCBI Taxonomy" id="589240"/>
    <lineage>
        <taxon>Bacteria</taxon>
        <taxon>Bacillati</taxon>
        <taxon>Actinomycetota</taxon>
        <taxon>Actinomycetes</taxon>
        <taxon>Micromonosporales</taxon>
        <taxon>Micromonosporaceae</taxon>
        <taxon>Micromonospora</taxon>
    </lineage>
</organism>
<comment type="caution">
    <text evidence="3">The sequence shown here is derived from an EMBL/GenBank/DDBJ whole genome shotgun (WGS) entry which is preliminary data.</text>
</comment>
<feature type="region of interest" description="Disordered" evidence="1">
    <location>
        <begin position="162"/>
        <end position="253"/>
    </location>
</feature>
<feature type="transmembrane region" description="Helical" evidence="2">
    <location>
        <begin position="25"/>
        <end position="45"/>
    </location>
</feature>
<evidence type="ECO:0000256" key="1">
    <source>
        <dbReference type="SAM" id="MobiDB-lite"/>
    </source>
</evidence>